<organism evidence="11 12">
    <name type="scientific">Bacteroides reticulotermitis</name>
    <dbReference type="NCBI Taxonomy" id="1133319"/>
    <lineage>
        <taxon>Bacteria</taxon>
        <taxon>Pseudomonadati</taxon>
        <taxon>Bacteroidota</taxon>
        <taxon>Bacteroidia</taxon>
        <taxon>Bacteroidales</taxon>
        <taxon>Bacteroidaceae</taxon>
        <taxon>Bacteroides</taxon>
    </lineage>
</organism>
<gene>
    <name evidence="9" type="primary">trpF</name>
    <name evidence="11" type="ORF">GGR06_003295</name>
</gene>
<evidence type="ECO:0000313" key="11">
    <source>
        <dbReference type="EMBL" id="MBB4045481.1"/>
    </source>
</evidence>
<dbReference type="HAMAP" id="MF_00135">
    <property type="entry name" value="PRAI"/>
    <property type="match status" value="1"/>
</dbReference>
<evidence type="ECO:0000313" key="12">
    <source>
        <dbReference type="Proteomes" id="UP000560658"/>
    </source>
</evidence>
<evidence type="ECO:0000259" key="10">
    <source>
        <dbReference type="Pfam" id="PF00697"/>
    </source>
</evidence>
<reference evidence="11" key="1">
    <citation type="submission" date="2020-08" db="EMBL/GenBank/DDBJ databases">
        <title>Genomic Encyclopedia of Type Strains, Phase IV (KMG-IV): sequencing the most valuable type-strain genomes for metagenomic binning, comparative biology and taxonomic classification.</title>
        <authorList>
            <person name="Goeker M."/>
        </authorList>
    </citation>
    <scope>NUCLEOTIDE SEQUENCE [LARGE SCALE GENOMIC DNA]</scope>
    <source>
        <strain evidence="11">DSM 105720</strain>
    </source>
</reference>
<keyword evidence="6 9" id="KW-0822">Tryptophan biosynthesis</keyword>
<comment type="pathway">
    <text evidence="2 9">Amino-acid biosynthesis; L-tryptophan biosynthesis; L-tryptophan from chorismate: step 3/5.</text>
</comment>
<evidence type="ECO:0000256" key="5">
    <source>
        <dbReference type="ARBA" id="ARBA00022605"/>
    </source>
</evidence>
<keyword evidence="5 9" id="KW-0028">Amino-acid biosynthesis</keyword>
<evidence type="ECO:0000256" key="9">
    <source>
        <dbReference type="HAMAP-Rule" id="MF_00135"/>
    </source>
</evidence>
<dbReference type="CDD" id="cd00405">
    <property type="entry name" value="PRAI"/>
    <property type="match status" value="1"/>
</dbReference>
<dbReference type="SUPFAM" id="SSF51366">
    <property type="entry name" value="Ribulose-phoshate binding barrel"/>
    <property type="match status" value="1"/>
</dbReference>
<keyword evidence="8 9" id="KW-0413">Isomerase</keyword>
<comment type="similarity">
    <text evidence="9">Belongs to the TrpF family.</text>
</comment>
<comment type="catalytic activity">
    <reaction evidence="1 9">
        <text>N-(5-phospho-beta-D-ribosyl)anthranilate = 1-(2-carboxyphenylamino)-1-deoxy-D-ribulose 5-phosphate</text>
        <dbReference type="Rhea" id="RHEA:21540"/>
        <dbReference type="ChEBI" id="CHEBI:18277"/>
        <dbReference type="ChEBI" id="CHEBI:58613"/>
        <dbReference type="EC" id="5.3.1.24"/>
    </reaction>
</comment>
<evidence type="ECO:0000256" key="8">
    <source>
        <dbReference type="ARBA" id="ARBA00023235"/>
    </source>
</evidence>
<dbReference type="EMBL" id="JACIER010000015">
    <property type="protein sequence ID" value="MBB4045481.1"/>
    <property type="molecule type" value="Genomic_DNA"/>
</dbReference>
<keyword evidence="12" id="KW-1185">Reference proteome</keyword>
<evidence type="ECO:0000256" key="4">
    <source>
        <dbReference type="ARBA" id="ARBA00022272"/>
    </source>
</evidence>
<keyword evidence="7 9" id="KW-0057">Aromatic amino acid biosynthesis</keyword>
<sequence>MINGKIIKVCGMRHAENIQEIEAMQEIDMLGFIFYSKSPRYVHELPGYLPTRAKRVGVFVNEKKETVRMYADRFGLDYVQLHGKESPAYCRSLRAAGVKLIKVFSIADSSDLKKTDEYEDSCDLFLFDTQCEQHGGSGTQFNWCLLPSYQGKTPFLLSGGIRMESAQALCAFNHPLLAGYDINSRFELSPGEKDSERIRTFLNNLKQ</sequence>
<dbReference type="AlphaFoldDB" id="A0A840D373"/>
<dbReference type="EC" id="5.3.1.24" evidence="3 9"/>
<name>A0A840D373_9BACE</name>
<dbReference type="GO" id="GO:0004640">
    <property type="term" value="F:phosphoribosylanthranilate isomerase activity"/>
    <property type="evidence" value="ECO:0007669"/>
    <property type="project" value="UniProtKB-UniRule"/>
</dbReference>
<dbReference type="InterPro" id="IPR013785">
    <property type="entry name" value="Aldolase_TIM"/>
</dbReference>
<dbReference type="InterPro" id="IPR001240">
    <property type="entry name" value="PRAI_dom"/>
</dbReference>
<dbReference type="Gene3D" id="3.20.20.70">
    <property type="entry name" value="Aldolase class I"/>
    <property type="match status" value="1"/>
</dbReference>
<comment type="caution">
    <text evidence="11">The sequence shown here is derived from an EMBL/GenBank/DDBJ whole genome shotgun (WGS) entry which is preliminary data.</text>
</comment>
<dbReference type="InterPro" id="IPR011060">
    <property type="entry name" value="RibuloseP-bd_barrel"/>
</dbReference>
<evidence type="ECO:0000256" key="7">
    <source>
        <dbReference type="ARBA" id="ARBA00023141"/>
    </source>
</evidence>
<dbReference type="GO" id="GO:0000162">
    <property type="term" value="P:L-tryptophan biosynthetic process"/>
    <property type="evidence" value="ECO:0007669"/>
    <property type="project" value="UniProtKB-UniRule"/>
</dbReference>
<dbReference type="Proteomes" id="UP000560658">
    <property type="component" value="Unassembled WGS sequence"/>
</dbReference>
<dbReference type="Pfam" id="PF00697">
    <property type="entry name" value="PRAI"/>
    <property type="match status" value="1"/>
</dbReference>
<evidence type="ECO:0000256" key="6">
    <source>
        <dbReference type="ARBA" id="ARBA00022822"/>
    </source>
</evidence>
<accession>A0A840D373</accession>
<dbReference type="PANTHER" id="PTHR42894:SF1">
    <property type="entry name" value="N-(5'-PHOSPHORIBOSYL)ANTHRANILATE ISOMERASE"/>
    <property type="match status" value="1"/>
</dbReference>
<protein>
    <recommendedName>
        <fullName evidence="4 9">N-(5'-phosphoribosyl)anthranilate isomerase</fullName>
        <shortName evidence="9">PRAI</shortName>
        <ecNumber evidence="3 9">5.3.1.24</ecNumber>
    </recommendedName>
</protein>
<dbReference type="UniPathway" id="UPA00035">
    <property type="reaction ID" value="UER00042"/>
</dbReference>
<feature type="domain" description="N-(5'phosphoribosyl) anthranilate isomerase (PRAI)" evidence="10">
    <location>
        <begin position="8"/>
        <end position="204"/>
    </location>
</feature>
<dbReference type="PANTHER" id="PTHR42894">
    <property type="entry name" value="N-(5'-PHOSPHORIBOSYL)ANTHRANILATE ISOMERASE"/>
    <property type="match status" value="1"/>
</dbReference>
<evidence type="ECO:0000256" key="3">
    <source>
        <dbReference type="ARBA" id="ARBA00012572"/>
    </source>
</evidence>
<proteinExistence type="inferred from homology"/>
<evidence type="ECO:0000256" key="2">
    <source>
        <dbReference type="ARBA" id="ARBA00004664"/>
    </source>
</evidence>
<dbReference type="RefSeq" id="WP_044165004.1">
    <property type="nucleotide sequence ID" value="NZ_JACIER010000015.1"/>
</dbReference>
<dbReference type="InterPro" id="IPR044643">
    <property type="entry name" value="TrpF_fam"/>
</dbReference>
<evidence type="ECO:0000256" key="1">
    <source>
        <dbReference type="ARBA" id="ARBA00001164"/>
    </source>
</evidence>